<protein>
    <submittedName>
        <fullName evidence="3">Uncharacterized protein</fullName>
    </submittedName>
</protein>
<dbReference type="GO" id="GO:0016788">
    <property type="term" value="F:hydrolase activity, acting on ester bonds"/>
    <property type="evidence" value="ECO:0007669"/>
    <property type="project" value="InterPro"/>
</dbReference>
<evidence type="ECO:0000313" key="4">
    <source>
        <dbReference type="Proteomes" id="UP001497480"/>
    </source>
</evidence>
<dbReference type="CDD" id="cd01837">
    <property type="entry name" value="SGNH_plant_lipase_like"/>
    <property type="match status" value="1"/>
</dbReference>
<evidence type="ECO:0000256" key="2">
    <source>
        <dbReference type="SAM" id="SignalP"/>
    </source>
</evidence>
<reference evidence="3 4" key="1">
    <citation type="submission" date="2024-03" db="EMBL/GenBank/DDBJ databases">
        <authorList>
            <person name="Martinez-Hernandez J."/>
        </authorList>
    </citation>
    <scope>NUCLEOTIDE SEQUENCE [LARGE SCALE GENOMIC DNA]</scope>
</reference>
<keyword evidence="4" id="KW-1185">Reference proteome</keyword>
<evidence type="ECO:0000256" key="1">
    <source>
        <dbReference type="ARBA" id="ARBA00008668"/>
    </source>
</evidence>
<dbReference type="InterPro" id="IPR036514">
    <property type="entry name" value="SGNH_hydro_sf"/>
</dbReference>
<dbReference type="PANTHER" id="PTHR45642:SF120">
    <property type="entry name" value="GDSL-LIKE LIPASE_ACYLHYDROLASE"/>
    <property type="match status" value="1"/>
</dbReference>
<dbReference type="EMBL" id="CAXHTB010000006">
    <property type="protein sequence ID" value="CAL0307716.1"/>
    <property type="molecule type" value="Genomic_DNA"/>
</dbReference>
<feature type="chain" id="PRO_5043875270" evidence="2">
    <location>
        <begin position="21"/>
        <end position="324"/>
    </location>
</feature>
<comment type="similarity">
    <text evidence="1">Belongs to the 'GDSL' lipolytic enzyme family.</text>
</comment>
<dbReference type="Gene3D" id="3.40.50.1110">
    <property type="entry name" value="SGNH hydrolase"/>
    <property type="match status" value="1"/>
</dbReference>
<comment type="caution">
    <text evidence="3">The sequence shown here is derived from an EMBL/GenBank/DDBJ whole genome shotgun (WGS) entry which is preliminary data.</text>
</comment>
<evidence type="ECO:0000313" key="3">
    <source>
        <dbReference type="EMBL" id="CAL0307716.1"/>
    </source>
</evidence>
<dbReference type="Proteomes" id="UP001497480">
    <property type="component" value="Unassembled WGS sequence"/>
</dbReference>
<dbReference type="PANTHER" id="PTHR45642">
    <property type="entry name" value="GDSL ESTERASE/LIPASE EXL3"/>
    <property type="match status" value="1"/>
</dbReference>
<dbReference type="InterPro" id="IPR001087">
    <property type="entry name" value="GDSL"/>
</dbReference>
<keyword evidence="2" id="KW-0732">Signal</keyword>
<proteinExistence type="inferred from homology"/>
<feature type="signal peptide" evidence="2">
    <location>
        <begin position="1"/>
        <end position="20"/>
    </location>
</feature>
<dbReference type="AlphaFoldDB" id="A0AAV1WEE3"/>
<sequence length="324" mass="35938">MTYIIFSILMYSCIIVVVVATSNAPKFSSILVFGDSTVDSGNNNDLIFSVSKANHEPYGRDFPGHVPTGIFSNGKLVPDFIASYLNIKDTVPPYKDPNLSNDQLLTGVNFASGGSGFDDFSSVFSHSIPVSKQIENFKDYVEKMKGIVGEDKAKQVLGEALVIVSAGSNDVIIDFYNLPTRKLVFNISGYHDFLQNNLQTYIQILLKFIHIKDESSDSKEYNKKLARRLLEMQAMLPGSKVVYAEIYDPLFDMITQPEKYGFTETSIGCCGNGIVLGAAAVTCTNATPTCEDASKFVFWDCVHPTETTYQYLAKYLEMEVLPKF</sequence>
<dbReference type="InterPro" id="IPR050592">
    <property type="entry name" value="GDSL_lipolytic_enzyme"/>
</dbReference>
<dbReference type="InterPro" id="IPR035669">
    <property type="entry name" value="SGNH_plant_lipase-like"/>
</dbReference>
<accession>A0AAV1WEE3</accession>
<name>A0AAV1WEE3_LUPLU</name>
<gene>
    <name evidence="3" type="ORF">LLUT_LOCUS8776</name>
</gene>
<organism evidence="3 4">
    <name type="scientific">Lupinus luteus</name>
    <name type="common">European yellow lupine</name>
    <dbReference type="NCBI Taxonomy" id="3873"/>
    <lineage>
        <taxon>Eukaryota</taxon>
        <taxon>Viridiplantae</taxon>
        <taxon>Streptophyta</taxon>
        <taxon>Embryophyta</taxon>
        <taxon>Tracheophyta</taxon>
        <taxon>Spermatophyta</taxon>
        <taxon>Magnoliopsida</taxon>
        <taxon>eudicotyledons</taxon>
        <taxon>Gunneridae</taxon>
        <taxon>Pentapetalae</taxon>
        <taxon>rosids</taxon>
        <taxon>fabids</taxon>
        <taxon>Fabales</taxon>
        <taxon>Fabaceae</taxon>
        <taxon>Papilionoideae</taxon>
        <taxon>50 kb inversion clade</taxon>
        <taxon>genistoids sensu lato</taxon>
        <taxon>core genistoids</taxon>
        <taxon>Genisteae</taxon>
        <taxon>Lupinus</taxon>
    </lineage>
</organism>
<dbReference type="SUPFAM" id="SSF52266">
    <property type="entry name" value="SGNH hydrolase"/>
    <property type="match status" value="1"/>
</dbReference>
<dbReference type="Pfam" id="PF00657">
    <property type="entry name" value="Lipase_GDSL"/>
    <property type="match status" value="1"/>
</dbReference>